<organism evidence="5 6">
    <name type="scientific">Gordonia hydrophobica</name>
    <dbReference type="NCBI Taxonomy" id="40516"/>
    <lineage>
        <taxon>Bacteria</taxon>
        <taxon>Bacillati</taxon>
        <taxon>Actinomycetota</taxon>
        <taxon>Actinomycetes</taxon>
        <taxon>Mycobacteriales</taxon>
        <taxon>Gordoniaceae</taxon>
        <taxon>Gordonia</taxon>
    </lineage>
</organism>
<dbReference type="InterPro" id="IPR051158">
    <property type="entry name" value="Metallophosphoesterase_sf"/>
</dbReference>
<dbReference type="PANTHER" id="PTHR31302:SF31">
    <property type="entry name" value="PHOSPHODIESTERASE YAEI"/>
    <property type="match status" value="1"/>
</dbReference>
<dbReference type="RefSeq" id="WP_066163134.1">
    <property type="nucleotide sequence ID" value="NZ_CP136137.1"/>
</dbReference>
<dbReference type="PANTHER" id="PTHR31302">
    <property type="entry name" value="TRANSMEMBRANE PROTEIN WITH METALLOPHOSPHOESTERASE DOMAIN-RELATED"/>
    <property type="match status" value="1"/>
</dbReference>
<dbReference type="Gene3D" id="3.60.21.10">
    <property type="match status" value="1"/>
</dbReference>
<evidence type="ECO:0000313" key="5">
    <source>
        <dbReference type="EMBL" id="WYY06633.1"/>
    </source>
</evidence>
<dbReference type="InterPro" id="IPR004843">
    <property type="entry name" value="Calcineurin-like_PHP"/>
</dbReference>
<dbReference type="InterPro" id="IPR029052">
    <property type="entry name" value="Metallo-depent_PP-like"/>
</dbReference>
<evidence type="ECO:0000256" key="3">
    <source>
        <dbReference type="SAM" id="Phobius"/>
    </source>
</evidence>
<evidence type="ECO:0000256" key="2">
    <source>
        <dbReference type="ARBA" id="ARBA00022801"/>
    </source>
</evidence>
<feature type="transmembrane region" description="Helical" evidence="3">
    <location>
        <begin position="6"/>
        <end position="23"/>
    </location>
</feature>
<sequence>MIRLLVTGVAVALLTFWLHRRLVRLPGLTGRWAVAANTVLVVLGLSMIGAFAVGGPLDPSWARPIGAVGFTWAAVVYYLMLGTLLIGLVRLLARGVVRLRRRDAGRHLGRRATAVATAAMVVGSVAAVGYGLVEASSPRVVAQSVAITNLPDEFDGARVVLVTDVHAGPARGVDFVRSVVDDVNAQRPDVVILGGDLTDGTVAHVGRDLEPLRDLRAPLGVFAVSGNHEYYADDGGSWLDFWETLGITTLRNERVELRRGPGVIDLAGVYDKTAPDPFSPDYEKALGGRVADRPVVFVAHQPVQARDAAQYAPDVQLSGHTHDGQMWPNTYLVALTSPVTAGWGDVDGVPVYVTRGTGAWGPPVRVFAPPEITVLTLHGERG</sequence>
<evidence type="ECO:0000313" key="6">
    <source>
        <dbReference type="Proteomes" id="UP001479933"/>
    </source>
</evidence>
<dbReference type="CDD" id="cd07385">
    <property type="entry name" value="MPP_YkuE_C"/>
    <property type="match status" value="1"/>
</dbReference>
<feature type="transmembrane region" description="Helical" evidence="3">
    <location>
        <begin position="35"/>
        <end position="57"/>
    </location>
</feature>
<keyword evidence="1" id="KW-0479">Metal-binding</keyword>
<keyword evidence="6" id="KW-1185">Reference proteome</keyword>
<keyword evidence="2" id="KW-0378">Hydrolase</keyword>
<feature type="domain" description="Calcineurin-like phosphoesterase" evidence="4">
    <location>
        <begin position="158"/>
        <end position="323"/>
    </location>
</feature>
<protein>
    <submittedName>
        <fullName evidence="5">Metallophosphoesterase</fullName>
    </submittedName>
</protein>
<feature type="transmembrane region" description="Helical" evidence="3">
    <location>
        <begin position="114"/>
        <end position="133"/>
    </location>
</feature>
<keyword evidence="3" id="KW-0812">Transmembrane</keyword>
<accession>A0ABZ2TYW3</accession>
<feature type="transmembrane region" description="Helical" evidence="3">
    <location>
        <begin position="69"/>
        <end position="93"/>
    </location>
</feature>
<proteinExistence type="predicted"/>
<evidence type="ECO:0000259" key="4">
    <source>
        <dbReference type="Pfam" id="PF00149"/>
    </source>
</evidence>
<reference evidence="5 6" key="1">
    <citation type="journal article" date="2023" name="Virus Evol.">
        <title>Computational host range prediction-The good, the bad, and the ugly.</title>
        <authorList>
            <person name="Howell A.A."/>
            <person name="Versoza C.J."/>
            <person name="Pfeifer S.P."/>
        </authorList>
    </citation>
    <scope>NUCLEOTIDE SEQUENCE [LARGE SCALE GENOMIC DNA]</scope>
    <source>
        <strain evidence="5 6">1610/1b</strain>
    </source>
</reference>
<keyword evidence="3" id="KW-0472">Membrane</keyword>
<dbReference type="Proteomes" id="UP001479933">
    <property type="component" value="Chromosome"/>
</dbReference>
<dbReference type="EMBL" id="CP136137">
    <property type="protein sequence ID" value="WYY06633.1"/>
    <property type="molecule type" value="Genomic_DNA"/>
</dbReference>
<gene>
    <name evidence="5" type="ORF">RVF87_16415</name>
</gene>
<keyword evidence="3" id="KW-1133">Transmembrane helix</keyword>
<dbReference type="SUPFAM" id="SSF56300">
    <property type="entry name" value="Metallo-dependent phosphatases"/>
    <property type="match status" value="1"/>
</dbReference>
<dbReference type="Pfam" id="PF00149">
    <property type="entry name" value="Metallophos"/>
    <property type="match status" value="1"/>
</dbReference>
<name>A0ABZ2TYW3_9ACTN</name>
<evidence type="ECO:0000256" key="1">
    <source>
        <dbReference type="ARBA" id="ARBA00022723"/>
    </source>
</evidence>